<dbReference type="RefSeq" id="WP_229482718.1">
    <property type="nucleotide sequence ID" value="NZ_JAIVFQ010000002.1"/>
</dbReference>
<name>A0ABS8I1E3_9NOSO</name>
<evidence type="ECO:0000313" key="2">
    <source>
        <dbReference type="Proteomes" id="UP001199525"/>
    </source>
</evidence>
<reference evidence="1 2" key="1">
    <citation type="journal article" date="2021" name="Microorganisms">
        <title>Genome Evolution of Filamentous Cyanobacterium Nostoc Species: From Facultative Symbiosis to Free Living.</title>
        <authorList>
            <person name="Huo D."/>
            <person name="Li H."/>
            <person name="Cai F."/>
            <person name="Guo X."/>
            <person name="Qiao Z."/>
            <person name="Wang W."/>
            <person name="Yu G."/>
            <person name="Li R."/>
        </authorList>
    </citation>
    <scope>NUCLEOTIDE SEQUENCE [LARGE SCALE GENOMIC DNA]</scope>
    <source>
        <strain evidence="1 2">CHAB 5714</strain>
    </source>
</reference>
<proteinExistence type="predicted"/>
<dbReference type="EMBL" id="JAIVFQ010000002">
    <property type="protein sequence ID" value="MCC5598055.1"/>
    <property type="molecule type" value="Genomic_DNA"/>
</dbReference>
<gene>
    <name evidence="1" type="ORF">LC586_02060</name>
</gene>
<protein>
    <submittedName>
        <fullName evidence="1">CopG family transcriptional regulator</fullName>
    </submittedName>
</protein>
<comment type="caution">
    <text evidence="1">The sequence shown here is derived from an EMBL/GenBank/DDBJ whole genome shotgun (WGS) entry which is preliminary data.</text>
</comment>
<accession>A0ABS8I1E3</accession>
<keyword evidence="2" id="KW-1185">Reference proteome</keyword>
<organism evidence="1 2">
    <name type="scientific">Nostoc favosum CHAB5714</name>
    <dbReference type="NCBI Taxonomy" id="2780399"/>
    <lineage>
        <taxon>Bacteria</taxon>
        <taxon>Bacillati</taxon>
        <taxon>Cyanobacteriota</taxon>
        <taxon>Cyanophyceae</taxon>
        <taxon>Nostocales</taxon>
        <taxon>Nostocaceae</taxon>
        <taxon>Nostoc</taxon>
        <taxon>Nostoc favosum</taxon>
    </lineage>
</organism>
<sequence>MFVIQLVRQRNLAMRINARLDEEYADKLAYIQQQTSQAVTDVIKSAIELYYQQLQQEQKNALSMLTQTGFIGCGHTDLDLSVNYKLILRDGLKAKYDYR</sequence>
<dbReference type="Proteomes" id="UP001199525">
    <property type="component" value="Unassembled WGS sequence"/>
</dbReference>
<evidence type="ECO:0000313" key="1">
    <source>
        <dbReference type="EMBL" id="MCC5598055.1"/>
    </source>
</evidence>